<evidence type="ECO:0000256" key="7">
    <source>
        <dbReference type="ARBA" id="ARBA00034000"/>
    </source>
</evidence>
<name>A0ABW4JKJ2_9BACL</name>
<evidence type="ECO:0000256" key="8">
    <source>
        <dbReference type="ARBA" id="ARBA00049902"/>
    </source>
</evidence>
<dbReference type="SUPFAM" id="SSF53955">
    <property type="entry name" value="Lysozyme-like"/>
    <property type="match status" value="1"/>
</dbReference>
<dbReference type="Gene3D" id="2.60.40.10">
    <property type="entry name" value="Immunoglobulins"/>
    <property type="match status" value="1"/>
</dbReference>
<keyword evidence="10" id="KW-1133">Transmembrane helix</keyword>
<feature type="region of interest" description="Disordered" evidence="9">
    <location>
        <begin position="899"/>
        <end position="934"/>
    </location>
</feature>
<evidence type="ECO:0000256" key="3">
    <source>
        <dbReference type="ARBA" id="ARBA00022676"/>
    </source>
</evidence>
<organism evidence="13 14">
    <name type="scientific">Alicyclobacillus fodiniaquatilis</name>
    <dbReference type="NCBI Taxonomy" id="1661150"/>
    <lineage>
        <taxon>Bacteria</taxon>
        <taxon>Bacillati</taxon>
        <taxon>Bacillota</taxon>
        <taxon>Bacilli</taxon>
        <taxon>Bacillales</taxon>
        <taxon>Alicyclobacillaceae</taxon>
        <taxon>Alicyclobacillus</taxon>
    </lineage>
</organism>
<comment type="catalytic activity">
    <reaction evidence="7">
        <text>Preferential cleavage: (Ac)2-L-Lys-D-Ala-|-D-Ala. Also transpeptidation of peptidyl-alanyl moieties that are N-acyl substituents of D-alanine.</text>
        <dbReference type="EC" id="3.4.16.4"/>
    </reaction>
</comment>
<feature type="transmembrane region" description="Helical" evidence="10">
    <location>
        <begin position="40"/>
        <end position="61"/>
    </location>
</feature>
<evidence type="ECO:0000256" key="2">
    <source>
        <dbReference type="ARBA" id="ARBA00022670"/>
    </source>
</evidence>
<protein>
    <submittedName>
        <fullName evidence="13">Transglycosylase domain-containing protein</fullName>
    </submittedName>
</protein>
<dbReference type="InterPro" id="IPR013783">
    <property type="entry name" value="Ig-like_fold"/>
</dbReference>
<dbReference type="EMBL" id="JBHUCX010000083">
    <property type="protein sequence ID" value="MFD1676931.1"/>
    <property type="molecule type" value="Genomic_DNA"/>
</dbReference>
<dbReference type="PANTHER" id="PTHR32282:SF33">
    <property type="entry name" value="PEPTIDOGLYCAN GLYCOSYLTRANSFERASE"/>
    <property type="match status" value="1"/>
</dbReference>
<evidence type="ECO:0000256" key="10">
    <source>
        <dbReference type="SAM" id="Phobius"/>
    </source>
</evidence>
<keyword evidence="10" id="KW-0812">Transmembrane</keyword>
<feature type="domain" description="Glycosyl transferase family 51" evidence="12">
    <location>
        <begin position="89"/>
        <end position="270"/>
    </location>
</feature>
<evidence type="ECO:0000259" key="11">
    <source>
        <dbReference type="Pfam" id="PF00905"/>
    </source>
</evidence>
<feature type="domain" description="Penicillin-binding protein transpeptidase" evidence="11">
    <location>
        <begin position="387"/>
        <end position="655"/>
    </location>
</feature>
<keyword evidence="5" id="KW-0378">Hydrolase</keyword>
<keyword evidence="1" id="KW-0121">Carboxypeptidase</keyword>
<reference evidence="14" key="1">
    <citation type="journal article" date="2019" name="Int. J. Syst. Evol. Microbiol.">
        <title>The Global Catalogue of Microorganisms (GCM) 10K type strain sequencing project: providing services to taxonomists for standard genome sequencing and annotation.</title>
        <authorList>
            <consortium name="The Broad Institute Genomics Platform"/>
            <consortium name="The Broad Institute Genome Sequencing Center for Infectious Disease"/>
            <person name="Wu L."/>
            <person name="Ma J."/>
        </authorList>
    </citation>
    <scope>NUCLEOTIDE SEQUENCE [LARGE SCALE GENOMIC DNA]</scope>
    <source>
        <strain evidence="14">CGMCC 1.12286</strain>
    </source>
</reference>
<feature type="compositionally biased region" description="Basic and acidic residues" evidence="9">
    <location>
        <begin position="1"/>
        <end position="16"/>
    </location>
</feature>
<comment type="caution">
    <text evidence="13">The sequence shown here is derived from an EMBL/GenBank/DDBJ whole genome shotgun (WGS) entry which is preliminary data.</text>
</comment>
<dbReference type="Pfam" id="PF00912">
    <property type="entry name" value="Transgly"/>
    <property type="match status" value="1"/>
</dbReference>
<evidence type="ECO:0000256" key="4">
    <source>
        <dbReference type="ARBA" id="ARBA00022679"/>
    </source>
</evidence>
<gene>
    <name evidence="13" type="ORF">ACFSB2_19845</name>
</gene>
<evidence type="ECO:0000256" key="1">
    <source>
        <dbReference type="ARBA" id="ARBA00022645"/>
    </source>
</evidence>
<dbReference type="Pfam" id="PF00905">
    <property type="entry name" value="Transpeptidase"/>
    <property type="match status" value="1"/>
</dbReference>
<keyword evidence="3" id="KW-0328">Glycosyltransferase</keyword>
<dbReference type="InterPro" id="IPR012338">
    <property type="entry name" value="Beta-lactam/transpept-like"/>
</dbReference>
<dbReference type="Gene3D" id="1.10.3810.10">
    <property type="entry name" value="Biosynthetic peptidoglycan transglycosylase-like"/>
    <property type="match status" value="1"/>
</dbReference>
<keyword evidence="14" id="KW-1185">Reference proteome</keyword>
<keyword evidence="6" id="KW-0511">Multifunctional enzyme</keyword>
<dbReference type="InterPro" id="IPR036950">
    <property type="entry name" value="PBP_transglycosylase"/>
</dbReference>
<evidence type="ECO:0000313" key="14">
    <source>
        <dbReference type="Proteomes" id="UP001597079"/>
    </source>
</evidence>
<evidence type="ECO:0000256" key="9">
    <source>
        <dbReference type="SAM" id="MobiDB-lite"/>
    </source>
</evidence>
<sequence length="934" mass="101265">MGKDSGPKKAKQDNRKKTAKRAQSAKAERRRRPVLTTFKILGFTVGSLVVLGVAGGVGYAASMLKGLPKVSAATFSNNRAPSVVYDKTGKVIGRIQGDGDRQPISSIQQVSPKLKNAFIAAEDKTFYANIGINPLAMGRAAIQDVLGHRIESGASTITQQTVKLAVFPEQQRTLRRKIQEIALALEVTHQLTKNEILTDYMNWVDMGNLGSTPVYGVKRASEILFGKDPKNLTLAESAFVAAIPNNPSYFSPYQYPKHTIARQHYILQQMLDDNMITQAEYNQAIHFNILKVLHAAPKSGLPSYPYLMLDEIEPRVCQELVNEKLYDNVADAKRALSSAGLSIYTTIDLSKQKDITKVLADPSLFEGTNKTYQPPKGKAVTDYYQAGVTLVDNKTGGILAVGGGRDFTKDNYDHADYARQPGSSIKPLLDYGPAIDTKILTASSLLYDAPTQFSESSGNWDPKDDEDDFAGLMTARVALYESRNVPAIDVLETLTPQTGFQYLNKMGMGPTDKTLTGDPTIVADDENHLSSAIGGLDNGVTVEQMTSAYSTFANQGVWRQGYMIQKIKDNTGHTIYTAHPKTAQVYSPATAYIITNMLHDVLYTPGGTATSVGAQFPGQYISGKTGTTDSLEDGWFVGYTKDYTLGVWMGYNHHEPIYNINQYNEKFTVWSDIMKPILQQKPATTPWPKPANVVAEDVSSSSGMLPTAASKADGSVYTEYYIDGTQPTQTDNIHVEAKYVVIDGKKYLATTNTPPADVKTGTFIKIPSDIPDMAHKIPGGYNADTPYLLPTQADPRGGQILDDGSTPGNGSTLPAPTGLNGHVAGNQVVLNWQAVTGANTYEVYRSTSQNGQYQDLGKVTGNSFTDSQLPTNANAVYYEVYAISSSAMSDASAPYGIQLPSGTVQGDENSTTNGTANQTDNNTTTDDNTSDTTN</sequence>
<evidence type="ECO:0000259" key="12">
    <source>
        <dbReference type="Pfam" id="PF00912"/>
    </source>
</evidence>
<feature type="compositionally biased region" description="Polar residues" evidence="9">
    <location>
        <begin position="900"/>
        <end position="910"/>
    </location>
</feature>
<evidence type="ECO:0000313" key="13">
    <source>
        <dbReference type="EMBL" id="MFD1676931.1"/>
    </source>
</evidence>
<keyword evidence="2" id="KW-0645">Protease</keyword>
<evidence type="ECO:0000256" key="6">
    <source>
        <dbReference type="ARBA" id="ARBA00023268"/>
    </source>
</evidence>
<dbReference type="Gene3D" id="3.40.710.10">
    <property type="entry name" value="DD-peptidase/beta-lactamase superfamily"/>
    <property type="match status" value="1"/>
</dbReference>
<dbReference type="InterPro" id="IPR050396">
    <property type="entry name" value="Glycosyltr_51/Transpeptidase"/>
</dbReference>
<keyword evidence="4" id="KW-0808">Transferase</keyword>
<comment type="catalytic activity">
    <reaction evidence="8">
        <text>[GlcNAc-(1-&gt;4)-Mur2Ac(oyl-L-Ala-gamma-D-Glu-L-Lys-D-Ala-D-Ala)](n)-di-trans,octa-cis-undecaprenyl diphosphate + beta-D-GlcNAc-(1-&gt;4)-Mur2Ac(oyl-L-Ala-gamma-D-Glu-L-Lys-D-Ala-D-Ala)-di-trans,octa-cis-undecaprenyl diphosphate = [GlcNAc-(1-&gt;4)-Mur2Ac(oyl-L-Ala-gamma-D-Glu-L-Lys-D-Ala-D-Ala)](n+1)-di-trans,octa-cis-undecaprenyl diphosphate + di-trans,octa-cis-undecaprenyl diphosphate + H(+)</text>
        <dbReference type="Rhea" id="RHEA:23708"/>
        <dbReference type="Rhea" id="RHEA-COMP:9602"/>
        <dbReference type="Rhea" id="RHEA-COMP:9603"/>
        <dbReference type="ChEBI" id="CHEBI:15378"/>
        <dbReference type="ChEBI" id="CHEBI:58405"/>
        <dbReference type="ChEBI" id="CHEBI:60033"/>
        <dbReference type="ChEBI" id="CHEBI:78435"/>
        <dbReference type="EC" id="2.4.99.28"/>
    </reaction>
</comment>
<evidence type="ECO:0000256" key="5">
    <source>
        <dbReference type="ARBA" id="ARBA00022801"/>
    </source>
</evidence>
<dbReference type="Proteomes" id="UP001597079">
    <property type="component" value="Unassembled WGS sequence"/>
</dbReference>
<dbReference type="PANTHER" id="PTHR32282">
    <property type="entry name" value="BINDING PROTEIN TRANSPEPTIDASE, PUTATIVE-RELATED"/>
    <property type="match status" value="1"/>
</dbReference>
<dbReference type="InterPro" id="IPR001460">
    <property type="entry name" value="PCN-bd_Tpept"/>
</dbReference>
<proteinExistence type="predicted"/>
<dbReference type="InterPro" id="IPR001264">
    <property type="entry name" value="Glyco_trans_51"/>
</dbReference>
<dbReference type="InterPro" id="IPR023346">
    <property type="entry name" value="Lysozyme-like_dom_sf"/>
</dbReference>
<dbReference type="SUPFAM" id="SSF56601">
    <property type="entry name" value="beta-lactamase/transpeptidase-like"/>
    <property type="match status" value="1"/>
</dbReference>
<dbReference type="RefSeq" id="WP_377944844.1">
    <property type="nucleotide sequence ID" value="NZ_JBHUCX010000083.1"/>
</dbReference>
<feature type="compositionally biased region" description="Low complexity" evidence="9">
    <location>
        <begin position="911"/>
        <end position="934"/>
    </location>
</feature>
<keyword evidence="10" id="KW-0472">Membrane</keyword>
<feature type="region of interest" description="Disordered" evidence="9">
    <location>
        <begin position="1"/>
        <end position="30"/>
    </location>
</feature>
<accession>A0ABW4JKJ2</accession>